<feature type="non-terminal residue" evidence="1">
    <location>
        <position position="71"/>
    </location>
</feature>
<dbReference type="Proteomes" id="UP001519460">
    <property type="component" value="Unassembled WGS sequence"/>
</dbReference>
<protein>
    <submittedName>
        <fullName evidence="1">Uncharacterized protein</fullName>
    </submittedName>
</protein>
<dbReference type="Gene3D" id="2.60.120.260">
    <property type="entry name" value="Galactose-binding domain-like"/>
    <property type="match status" value="1"/>
</dbReference>
<keyword evidence="2" id="KW-1185">Reference proteome</keyword>
<dbReference type="EMBL" id="JACVVK020000074">
    <property type="protein sequence ID" value="KAK7495475.1"/>
    <property type="molecule type" value="Genomic_DNA"/>
</dbReference>
<evidence type="ECO:0000313" key="1">
    <source>
        <dbReference type="EMBL" id="KAK7495475.1"/>
    </source>
</evidence>
<name>A0ABD0L8H6_9CAEN</name>
<proteinExistence type="predicted"/>
<evidence type="ECO:0000313" key="2">
    <source>
        <dbReference type="Proteomes" id="UP001519460"/>
    </source>
</evidence>
<comment type="caution">
    <text evidence="1">The sequence shown here is derived from an EMBL/GenBank/DDBJ whole genome shotgun (WGS) entry which is preliminary data.</text>
</comment>
<sequence length="71" mass="8104">MEGIEVFVGDQSCYNFPIVPNDPIGDYSYFDNLPEKIDIFCGTPLTGSTVKLRKRQGTLYRVLNICEVQVW</sequence>
<dbReference type="AlphaFoldDB" id="A0ABD0L8H6"/>
<accession>A0ABD0L8H6</accession>
<reference evidence="1 2" key="1">
    <citation type="journal article" date="2023" name="Sci. Data">
        <title>Genome assembly of the Korean intertidal mud-creeper Batillaria attramentaria.</title>
        <authorList>
            <person name="Patra A.K."/>
            <person name="Ho P.T."/>
            <person name="Jun S."/>
            <person name="Lee S.J."/>
            <person name="Kim Y."/>
            <person name="Won Y.J."/>
        </authorList>
    </citation>
    <scope>NUCLEOTIDE SEQUENCE [LARGE SCALE GENOMIC DNA]</scope>
    <source>
        <strain evidence="1">Wonlab-2016</strain>
    </source>
</reference>
<gene>
    <name evidence="1" type="ORF">BaRGS_00013173</name>
</gene>
<organism evidence="1 2">
    <name type="scientific">Batillaria attramentaria</name>
    <dbReference type="NCBI Taxonomy" id="370345"/>
    <lineage>
        <taxon>Eukaryota</taxon>
        <taxon>Metazoa</taxon>
        <taxon>Spiralia</taxon>
        <taxon>Lophotrochozoa</taxon>
        <taxon>Mollusca</taxon>
        <taxon>Gastropoda</taxon>
        <taxon>Caenogastropoda</taxon>
        <taxon>Sorbeoconcha</taxon>
        <taxon>Cerithioidea</taxon>
        <taxon>Batillariidae</taxon>
        <taxon>Batillaria</taxon>
    </lineage>
</organism>